<dbReference type="InterPro" id="IPR025282">
    <property type="entry name" value="DUF4214"/>
</dbReference>
<dbReference type="Proteomes" id="UP000192656">
    <property type="component" value="Unassembled WGS sequence"/>
</dbReference>
<evidence type="ECO:0000313" key="4">
    <source>
        <dbReference type="Proteomes" id="UP000192656"/>
    </source>
</evidence>
<dbReference type="InterPro" id="IPR001304">
    <property type="entry name" value="C-type_lectin-like"/>
</dbReference>
<sequence>MDQQFIIELYNRILFREPTQGEIDAAVIVLGESGENALEESLSSSDEAVTLETVVLPIIGLYQAFLVRTPDVAGLRFWSEAISAGEKSFADLIDTFTNSSEFPVVNPGIGTDPTSDEIVNLFYSNILGRAPDNAGFAFWKAALDSGSIDAGFFARSFLASNESDSTVGAALRTYLADLVDGVINDPENRDSLLVVNDGGGDDVEDDEGPVGGNPDSTADEGDDLALSLPDDLINAGESKSVKFDLDGLDSDLQSAVVTFTDQNGATVEVDGLRTSVADISALSDGEITVSVRVFDGFNAAIASGGTIVLDKTPPIAPTLTVSDTGPVQGVTNAASPIVLTDNESDASVEYSVNDGVFSATLPTFVDGTEYTVVARQTDQAGNVSANSDAVTFIYDTSAPTVAVSDNGDGLLKAGEETTLTFTFSETPYGFEASDIVVPAVAGEIVADSLSAPTTNSDGTVVYTAVFRAAADTYDAAATISVADAAYTDRAGNDGTGGSVNVDVDAVAPIAPTLTVSDTGPVQGVTNAASPIVLTDNESDASVEYSVNDGVFSATLPTFVDGTEYTVVARQTDQAGNVSANSDAVTFIYDTSAPTVAVSDNGDGLLKAGEETTLTFTFSETPYGFEASDIVVPAVAGEIVADSLSAPTTNSDGTVVYTAVFRAAADTYDAAATISVADAAYTDRAGNDGTGGSVNVDVDAAAPLLTIAAANDVITAGGQTVISFIFNESPVDFAREDITVTDGRGSLGALSEVMQTADGFVYTATFTADDTAQRGDVRFGVIGSAYTDQAGNAGNSASAAVTVSARTLEQIMSDDGYLKFDGNGHYYKALNTVSSFQDALSAASSAGAALVTVTADGENDFVKDILVSSQNAFAWLAGKQNPNEGAWKWVDGLESGKQFAKSDGVSKNDSYTKWDDGEPSNGVGTEYGPENYLGMWGDYGKAGLWNDFSNTYGPGLVIAEVDNLQAYANFHGYDVI</sequence>
<proteinExistence type="predicted"/>
<dbReference type="PROSITE" id="PS50041">
    <property type="entry name" value="C_TYPE_LECTIN_2"/>
    <property type="match status" value="1"/>
</dbReference>
<evidence type="ECO:0000313" key="3">
    <source>
        <dbReference type="EMBL" id="SMD09894.1"/>
    </source>
</evidence>
<feature type="compositionally biased region" description="Acidic residues" evidence="1">
    <location>
        <begin position="199"/>
        <end position="208"/>
    </location>
</feature>
<dbReference type="SUPFAM" id="SSF56436">
    <property type="entry name" value="C-type lectin-like"/>
    <property type="match status" value="1"/>
</dbReference>
<dbReference type="InterPro" id="IPR038255">
    <property type="entry name" value="PBS_linker_sf"/>
</dbReference>
<dbReference type="InterPro" id="IPR044048">
    <property type="entry name" value="Big_12"/>
</dbReference>
<dbReference type="SMART" id="SM00034">
    <property type="entry name" value="CLECT"/>
    <property type="match status" value="1"/>
</dbReference>
<dbReference type="InterPro" id="IPR016187">
    <property type="entry name" value="CTDL_fold"/>
</dbReference>
<organism evidence="3 4">
    <name type="scientific">Fulvimarina manganoxydans</name>
    <dbReference type="NCBI Taxonomy" id="937218"/>
    <lineage>
        <taxon>Bacteria</taxon>
        <taxon>Pseudomonadati</taxon>
        <taxon>Pseudomonadota</taxon>
        <taxon>Alphaproteobacteria</taxon>
        <taxon>Hyphomicrobiales</taxon>
        <taxon>Aurantimonadaceae</taxon>
        <taxon>Fulvimarina</taxon>
    </lineage>
</organism>
<reference evidence="3 4" key="1">
    <citation type="submission" date="2017-04" db="EMBL/GenBank/DDBJ databases">
        <authorList>
            <person name="Afonso C.L."/>
            <person name="Miller P.J."/>
            <person name="Scott M.A."/>
            <person name="Spackman E."/>
            <person name="Goraichik I."/>
            <person name="Dimitrov K.M."/>
            <person name="Suarez D.L."/>
            <person name="Swayne D.E."/>
        </authorList>
    </citation>
    <scope>NUCLEOTIDE SEQUENCE [LARGE SCALE GENOMIC DNA]</scope>
    <source>
        <strain evidence="3 4">CGMCC 1.10972</strain>
    </source>
</reference>
<keyword evidence="4" id="KW-1185">Reference proteome</keyword>
<evidence type="ECO:0000256" key="1">
    <source>
        <dbReference type="SAM" id="MobiDB-lite"/>
    </source>
</evidence>
<dbReference type="STRING" id="937218.SAMN06297251_1273"/>
<evidence type="ECO:0000259" key="2">
    <source>
        <dbReference type="PROSITE" id="PS50041"/>
    </source>
</evidence>
<feature type="domain" description="C-type lectin" evidence="2">
    <location>
        <begin position="821"/>
        <end position="946"/>
    </location>
</feature>
<feature type="region of interest" description="Disordered" evidence="1">
    <location>
        <begin position="196"/>
        <end position="221"/>
    </location>
</feature>
<dbReference type="Pfam" id="PF13946">
    <property type="entry name" value="DUF4214"/>
    <property type="match status" value="2"/>
</dbReference>
<dbReference type="Pfam" id="PF19078">
    <property type="entry name" value="Big_12"/>
    <property type="match status" value="3"/>
</dbReference>
<dbReference type="Gene3D" id="3.10.100.10">
    <property type="entry name" value="Mannose-Binding Protein A, subunit A"/>
    <property type="match status" value="1"/>
</dbReference>
<name>A0A1W2EJP1_9HYPH</name>
<dbReference type="AlphaFoldDB" id="A0A1W2EJP1"/>
<dbReference type="Gene3D" id="1.10.3130.20">
    <property type="entry name" value="Phycobilisome linker domain"/>
    <property type="match status" value="1"/>
</dbReference>
<dbReference type="RefSeq" id="WP_170923377.1">
    <property type="nucleotide sequence ID" value="NZ_FWXR01000027.1"/>
</dbReference>
<dbReference type="InterPro" id="IPR013783">
    <property type="entry name" value="Ig-like_fold"/>
</dbReference>
<dbReference type="Gene3D" id="2.60.40.10">
    <property type="entry name" value="Immunoglobulins"/>
    <property type="match status" value="2"/>
</dbReference>
<protein>
    <submittedName>
        <fullName evidence="3">Lectin C-type domain-containing protein</fullName>
    </submittedName>
</protein>
<dbReference type="Pfam" id="PF00059">
    <property type="entry name" value="Lectin_C"/>
    <property type="match status" value="1"/>
</dbReference>
<gene>
    <name evidence="3" type="ORF">SAMN06297251_1273</name>
</gene>
<accession>A0A1W2EJP1</accession>
<dbReference type="EMBL" id="FWXR01000027">
    <property type="protein sequence ID" value="SMD09894.1"/>
    <property type="molecule type" value="Genomic_DNA"/>
</dbReference>
<dbReference type="InterPro" id="IPR016186">
    <property type="entry name" value="C-type_lectin-like/link_sf"/>
</dbReference>